<feature type="signal peptide" evidence="2">
    <location>
        <begin position="1"/>
        <end position="21"/>
    </location>
</feature>
<evidence type="ECO:0000256" key="1">
    <source>
        <dbReference type="SAM" id="MobiDB-lite"/>
    </source>
</evidence>
<dbReference type="AlphaFoldDB" id="A0A0G2J6Q6"/>
<dbReference type="Proteomes" id="UP000034164">
    <property type="component" value="Unassembled WGS sequence"/>
</dbReference>
<dbReference type="OrthoDB" id="5234364at2759"/>
<protein>
    <recommendedName>
        <fullName evidence="5">Extracellular membrane protein CFEM domain-containing protein</fullName>
    </recommendedName>
</protein>
<evidence type="ECO:0000313" key="4">
    <source>
        <dbReference type="Proteomes" id="UP000034164"/>
    </source>
</evidence>
<proteinExistence type="predicted"/>
<evidence type="ECO:0008006" key="5">
    <source>
        <dbReference type="Google" id="ProtNLM"/>
    </source>
</evidence>
<evidence type="ECO:0000313" key="3">
    <source>
        <dbReference type="EMBL" id="KKZ60236.1"/>
    </source>
</evidence>
<comment type="caution">
    <text evidence="3">The sequence shown here is derived from an EMBL/GenBank/DDBJ whole genome shotgun (WGS) entry which is preliminary data.</text>
</comment>
<gene>
    <name evidence="3" type="ORF">EMCG_05046</name>
</gene>
<feature type="chain" id="PRO_5002545817" description="Extracellular membrane protein CFEM domain-containing protein" evidence="2">
    <location>
        <begin position="22"/>
        <end position="167"/>
    </location>
</feature>
<keyword evidence="2" id="KW-0732">Signal</keyword>
<sequence>MARLSALLVLFGLLSTTLASAKKPIDFDEINRNAQCDNDCFFGSFPPGSCTNDPACTCTQQKYRETYFCCMGKKCASSVLPDSVQRLSLDCEGRSLPFTFDAEAVCGIKLTTSSATSASATSTSAGLTGSQTSSGAPAPTTTPNSAPGMRVMLKAAVIIVAASGILC</sequence>
<evidence type="ECO:0000256" key="2">
    <source>
        <dbReference type="SAM" id="SignalP"/>
    </source>
</evidence>
<dbReference type="VEuPathDB" id="FungiDB:EMCG_05046"/>
<name>A0A0G2J6Q6_9EURO</name>
<accession>A0A0G2J6Q6</accession>
<dbReference type="EMBL" id="LCZI01001576">
    <property type="protein sequence ID" value="KKZ60236.1"/>
    <property type="molecule type" value="Genomic_DNA"/>
</dbReference>
<feature type="region of interest" description="Disordered" evidence="1">
    <location>
        <begin position="120"/>
        <end position="145"/>
    </location>
</feature>
<organism evidence="3 4">
    <name type="scientific">[Emmonsia] crescens</name>
    <dbReference type="NCBI Taxonomy" id="73230"/>
    <lineage>
        <taxon>Eukaryota</taxon>
        <taxon>Fungi</taxon>
        <taxon>Dikarya</taxon>
        <taxon>Ascomycota</taxon>
        <taxon>Pezizomycotina</taxon>
        <taxon>Eurotiomycetes</taxon>
        <taxon>Eurotiomycetidae</taxon>
        <taxon>Onygenales</taxon>
        <taxon>Ajellomycetaceae</taxon>
        <taxon>Emergomyces</taxon>
    </lineage>
</organism>
<reference evidence="4" key="1">
    <citation type="journal article" date="2015" name="PLoS Genet.">
        <title>The dynamic genome and transcriptome of the human fungal pathogen Blastomyces and close relative Emmonsia.</title>
        <authorList>
            <person name="Munoz J.F."/>
            <person name="Gauthier G.M."/>
            <person name="Desjardins C.A."/>
            <person name="Gallo J.E."/>
            <person name="Holder J."/>
            <person name="Sullivan T.D."/>
            <person name="Marty A.J."/>
            <person name="Carmen J.C."/>
            <person name="Chen Z."/>
            <person name="Ding L."/>
            <person name="Gujja S."/>
            <person name="Magrini V."/>
            <person name="Misas E."/>
            <person name="Mitreva M."/>
            <person name="Priest M."/>
            <person name="Saif S."/>
            <person name="Whiston E.A."/>
            <person name="Young S."/>
            <person name="Zeng Q."/>
            <person name="Goldman W.E."/>
            <person name="Mardis E.R."/>
            <person name="Taylor J.W."/>
            <person name="McEwen J.G."/>
            <person name="Clay O.K."/>
            <person name="Klein B.S."/>
            <person name="Cuomo C.A."/>
        </authorList>
    </citation>
    <scope>NUCLEOTIDE SEQUENCE [LARGE SCALE GENOMIC DNA]</scope>
    <source>
        <strain evidence="4">UAMH 3008</strain>
    </source>
</reference>